<feature type="compositionally biased region" description="Acidic residues" evidence="1">
    <location>
        <begin position="118"/>
        <end position="130"/>
    </location>
</feature>
<feature type="region of interest" description="Disordered" evidence="1">
    <location>
        <begin position="1"/>
        <end position="21"/>
    </location>
</feature>
<sequence length="130" mass="12430">MRTAPAASPQPVPQTASQATLHSAVARATLSHTMVPQGTGSVKVQPGMTQAALPFRAPLPRLQGISSAPSASLRTSLGAGGGGGGGGGAPAAGGGGAAAGGAAAGGGEAKKEEKVVVEEEEEDVDFDLFG</sequence>
<feature type="compositionally biased region" description="Polar residues" evidence="1">
    <location>
        <begin position="64"/>
        <end position="75"/>
    </location>
</feature>
<feature type="region of interest" description="Disordered" evidence="1">
    <location>
        <begin position="61"/>
        <end position="130"/>
    </location>
</feature>
<reference evidence="2" key="1">
    <citation type="submission" date="2021-01" db="EMBL/GenBank/DDBJ databases">
        <authorList>
            <person name="Corre E."/>
            <person name="Pelletier E."/>
            <person name="Niang G."/>
            <person name="Scheremetjew M."/>
            <person name="Finn R."/>
            <person name="Kale V."/>
            <person name="Holt S."/>
            <person name="Cochrane G."/>
            <person name="Meng A."/>
            <person name="Brown T."/>
            <person name="Cohen L."/>
        </authorList>
    </citation>
    <scope>NUCLEOTIDE SEQUENCE</scope>
    <source>
        <strain evidence="2">CCAP 955/1</strain>
    </source>
</reference>
<evidence type="ECO:0000256" key="1">
    <source>
        <dbReference type="SAM" id="MobiDB-lite"/>
    </source>
</evidence>
<proteinExistence type="predicted"/>
<name>A0A7S3M7V5_9STRA</name>
<dbReference type="AlphaFoldDB" id="A0A7S3M7V5"/>
<feature type="compositionally biased region" description="Gly residues" evidence="1">
    <location>
        <begin position="78"/>
        <end position="107"/>
    </location>
</feature>
<feature type="compositionally biased region" description="Basic and acidic residues" evidence="1">
    <location>
        <begin position="108"/>
        <end position="117"/>
    </location>
</feature>
<protein>
    <submittedName>
        <fullName evidence="2">Uncharacterized protein</fullName>
    </submittedName>
</protein>
<evidence type="ECO:0000313" key="2">
    <source>
        <dbReference type="EMBL" id="CAE0288095.1"/>
    </source>
</evidence>
<organism evidence="2">
    <name type="scientific">Spumella elongata</name>
    <dbReference type="NCBI Taxonomy" id="89044"/>
    <lineage>
        <taxon>Eukaryota</taxon>
        <taxon>Sar</taxon>
        <taxon>Stramenopiles</taxon>
        <taxon>Ochrophyta</taxon>
        <taxon>Chrysophyceae</taxon>
        <taxon>Chromulinales</taxon>
        <taxon>Chromulinaceae</taxon>
        <taxon>Spumella</taxon>
    </lineage>
</organism>
<accession>A0A7S3M7V5</accession>
<gene>
    <name evidence="2" type="ORF">SELO1098_LOCUS16938</name>
</gene>
<dbReference type="EMBL" id="HBIC01033292">
    <property type="protein sequence ID" value="CAE0288095.1"/>
    <property type="molecule type" value="Transcribed_RNA"/>
</dbReference>